<evidence type="ECO:0000313" key="2">
    <source>
        <dbReference type="Proteomes" id="UP001243375"/>
    </source>
</evidence>
<comment type="caution">
    <text evidence="1">The sequence shown here is derived from an EMBL/GenBank/DDBJ whole genome shotgun (WGS) entry which is preliminary data.</text>
</comment>
<organism evidence="1 2">
    <name type="scientific">Naganishia vaughanmartiniae</name>
    <dbReference type="NCBI Taxonomy" id="1424756"/>
    <lineage>
        <taxon>Eukaryota</taxon>
        <taxon>Fungi</taxon>
        <taxon>Dikarya</taxon>
        <taxon>Basidiomycota</taxon>
        <taxon>Agaricomycotina</taxon>
        <taxon>Tremellomycetes</taxon>
        <taxon>Filobasidiales</taxon>
        <taxon>Filobasidiaceae</taxon>
        <taxon>Naganishia</taxon>
    </lineage>
</organism>
<dbReference type="Proteomes" id="UP001243375">
    <property type="component" value="Unassembled WGS sequence"/>
</dbReference>
<protein>
    <submittedName>
        <fullName evidence="1">Uncharacterized protein</fullName>
    </submittedName>
</protein>
<sequence length="275" mass="30215">MADIQALIKDVPPVTRFMLVSTAIVTFPVLLKLVSPAQVYLSWPHMRYNYEIWRPWTAFFFGGSGFPLIYDFFLIYRNGSSLEKETYFGRTAEYAWANLMIAVFILITNIPFGFPFLFRSLLHAQNYLWCRANPTMKISLFGLLSIPVPYYPAALIVLDLILGGPAKGISGAIGMFAGHLWWFLSTYLPSHPSYQIRRANPLATPGWFARLFPAPASRNTVRGAGYTMSGPSGSSGRASGVSFGGGSGVTGVRERSAGGGYNWGRSGQRLGGDGL</sequence>
<keyword evidence="2" id="KW-1185">Reference proteome</keyword>
<dbReference type="EMBL" id="JASBWU010000015">
    <property type="protein sequence ID" value="KAJ9115921.1"/>
    <property type="molecule type" value="Genomic_DNA"/>
</dbReference>
<proteinExistence type="predicted"/>
<gene>
    <name evidence="1" type="ORF">QFC22_005064</name>
</gene>
<name>A0ACC2WXP8_9TREE</name>
<evidence type="ECO:0000313" key="1">
    <source>
        <dbReference type="EMBL" id="KAJ9115921.1"/>
    </source>
</evidence>
<reference evidence="1" key="1">
    <citation type="submission" date="2023-04" db="EMBL/GenBank/DDBJ databases">
        <title>Draft Genome sequencing of Naganishia species isolated from polar environments using Oxford Nanopore Technology.</title>
        <authorList>
            <person name="Leo P."/>
            <person name="Venkateswaran K."/>
        </authorList>
    </citation>
    <scope>NUCLEOTIDE SEQUENCE</scope>
    <source>
        <strain evidence="1">MNA-CCFEE 5425</strain>
    </source>
</reference>
<accession>A0ACC2WXP8</accession>